<dbReference type="UniPathway" id="UPA00989"/>
<comment type="caution">
    <text evidence="8">The sequence shown here is derived from an EMBL/GenBank/DDBJ whole genome shotgun (WGS) entry which is preliminary data.</text>
</comment>
<dbReference type="AlphaFoldDB" id="A0A5R8KJD0"/>
<feature type="binding site" evidence="7">
    <location>
        <position position="112"/>
    </location>
    <ligand>
        <name>substrate</name>
    </ligand>
</feature>
<dbReference type="GO" id="GO:0008176">
    <property type="term" value="F:tRNA (guanine(46)-N7)-methyltransferase activity"/>
    <property type="evidence" value="ECO:0007669"/>
    <property type="project" value="UniProtKB-UniRule"/>
</dbReference>
<comment type="catalytic activity">
    <reaction evidence="1 7">
        <text>guanosine(46) in tRNA + S-adenosyl-L-methionine = N(7)-methylguanosine(46) in tRNA + S-adenosyl-L-homocysteine</text>
        <dbReference type="Rhea" id="RHEA:42708"/>
        <dbReference type="Rhea" id="RHEA-COMP:10188"/>
        <dbReference type="Rhea" id="RHEA-COMP:10189"/>
        <dbReference type="ChEBI" id="CHEBI:57856"/>
        <dbReference type="ChEBI" id="CHEBI:59789"/>
        <dbReference type="ChEBI" id="CHEBI:74269"/>
        <dbReference type="ChEBI" id="CHEBI:74480"/>
        <dbReference type="EC" id="2.1.1.33"/>
    </reaction>
</comment>
<dbReference type="HAMAP" id="MF_01057">
    <property type="entry name" value="tRNA_methyltr_TrmB"/>
    <property type="match status" value="1"/>
</dbReference>
<sequence>MSDDFLFTPDHYFRELRKEEIFPASAEAPLEVDLGCGEGHFIAGMADLFPDRNFLAVERLQGRVKNTVRKLRESGLKNGKVLRLETAYTVAWLLPTAGVSRVHLLCPDPWPKKKHHARRLVNRVDFLNGLHRVLEVGGEFLLKTDDTEYFENAMESMSTLAVDQSSGQELFERLEWDEEAFPYPQTGFERHWLGMGRSIHRARWRKC</sequence>
<dbReference type="EC" id="2.1.1.33" evidence="7"/>
<dbReference type="SUPFAM" id="SSF53335">
    <property type="entry name" value="S-adenosyl-L-methionine-dependent methyltransferases"/>
    <property type="match status" value="1"/>
</dbReference>
<organism evidence="8 9">
    <name type="scientific">Phragmitibacter flavus</name>
    <dbReference type="NCBI Taxonomy" id="2576071"/>
    <lineage>
        <taxon>Bacteria</taxon>
        <taxon>Pseudomonadati</taxon>
        <taxon>Verrucomicrobiota</taxon>
        <taxon>Verrucomicrobiia</taxon>
        <taxon>Verrucomicrobiales</taxon>
        <taxon>Verrucomicrobiaceae</taxon>
        <taxon>Phragmitibacter</taxon>
    </lineage>
</organism>
<keyword evidence="5 7" id="KW-0949">S-adenosyl-L-methionine</keyword>
<evidence type="ECO:0000256" key="3">
    <source>
        <dbReference type="ARBA" id="ARBA00022603"/>
    </source>
</evidence>
<evidence type="ECO:0000256" key="6">
    <source>
        <dbReference type="ARBA" id="ARBA00022694"/>
    </source>
</evidence>
<dbReference type="Proteomes" id="UP000306196">
    <property type="component" value="Unassembled WGS sequence"/>
</dbReference>
<dbReference type="PANTHER" id="PTHR23417:SF14">
    <property type="entry name" value="PENTACOTRIPEPTIDE-REPEAT REGION OF PRORP DOMAIN-CONTAINING PROTEIN"/>
    <property type="match status" value="1"/>
</dbReference>
<evidence type="ECO:0000313" key="9">
    <source>
        <dbReference type="Proteomes" id="UP000306196"/>
    </source>
</evidence>
<keyword evidence="6 7" id="KW-0819">tRNA processing</keyword>
<evidence type="ECO:0000313" key="8">
    <source>
        <dbReference type="EMBL" id="TLD72367.1"/>
    </source>
</evidence>
<dbReference type="OrthoDB" id="9802090at2"/>
<evidence type="ECO:0000256" key="5">
    <source>
        <dbReference type="ARBA" id="ARBA00022691"/>
    </source>
</evidence>
<feature type="binding site" evidence="7">
    <location>
        <begin position="186"/>
        <end position="189"/>
    </location>
    <ligand>
        <name>substrate</name>
    </ligand>
</feature>
<dbReference type="EMBL" id="VAUV01000002">
    <property type="protein sequence ID" value="TLD72367.1"/>
    <property type="molecule type" value="Genomic_DNA"/>
</dbReference>
<dbReference type="CDD" id="cd02440">
    <property type="entry name" value="AdoMet_MTases"/>
    <property type="match status" value="1"/>
</dbReference>
<reference evidence="8 9" key="1">
    <citation type="submission" date="2019-05" db="EMBL/GenBank/DDBJ databases">
        <title>Verrucobacter flavum gen. nov., sp. nov. a new member of the family Verrucomicrobiaceae.</title>
        <authorList>
            <person name="Szuroczki S."/>
            <person name="Abbaszade G."/>
            <person name="Szabo A."/>
            <person name="Felfoldi T."/>
            <person name="Schumann P."/>
            <person name="Boka K."/>
            <person name="Keki Z."/>
            <person name="Toumi M."/>
            <person name="Toth E."/>
        </authorList>
    </citation>
    <scope>NUCLEOTIDE SEQUENCE [LARGE SCALE GENOMIC DNA]</scope>
    <source>
        <strain evidence="8 9">MG-N-17</strain>
    </source>
</reference>
<evidence type="ECO:0000256" key="1">
    <source>
        <dbReference type="ARBA" id="ARBA00000142"/>
    </source>
</evidence>
<feature type="binding site" evidence="7">
    <location>
        <position position="145"/>
    </location>
    <ligand>
        <name>substrate</name>
    </ligand>
</feature>
<feature type="binding site" evidence="7">
    <location>
        <position position="85"/>
    </location>
    <ligand>
        <name>S-adenosyl-L-methionine</name>
        <dbReference type="ChEBI" id="CHEBI:59789"/>
    </ligand>
</feature>
<proteinExistence type="inferred from homology"/>
<dbReference type="PANTHER" id="PTHR23417">
    <property type="entry name" value="3-DEOXY-D-MANNO-OCTULOSONIC-ACID TRANSFERASE/TRNA GUANINE-N 7 - -METHYLTRANSFERASE"/>
    <property type="match status" value="1"/>
</dbReference>
<evidence type="ECO:0000256" key="7">
    <source>
        <dbReference type="HAMAP-Rule" id="MF_01057"/>
    </source>
</evidence>
<comment type="similarity">
    <text evidence="7">Belongs to the class I-like SAM-binding methyltransferase superfamily. TrmB family.</text>
</comment>
<dbReference type="RefSeq" id="WP_138084723.1">
    <property type="nucleotide sequence ID" value="NZ_VAUV01000002.1"/>
</dbReference>
<dbReference type="InterPro" id="IPR055361">
    <property type="entry name" value="tRNA_methyltr_TrmB_bact"/>
</dbReference>
<keyword evidence="9" id="KW-1185">Reference proteome</keyword>
<evidence type="ECO:0000256" key="4">
    <source>
        <dbReference type="ARBA" id="ARBA00022679"/>
    </source>
</evidence>
<dbReference type="Gene3D" id="3.40.50.150">
    <property type="entry name" value="Vaccinia Virus protein VP39"/>
    <property type="match status" value="1"/>
</dbReference>
<dbReference type="GO" id="GO:0043527">
    <property type="term" value="C:tRNA methyltransferase complex"/>
    <property type="evidence" value="ECO:0007669"/>
    <property type="project" value="TreeGrafter"/>
</dbReference>
<name>A0A5R8KJD0_9BACT</name>
<comment type="pathway">
    <text evidence="7">tRNA modification; N(7)-methylguanine-tRNA biosynthesis.</text>
</comment>
<comment type="function">
    <text evidence="2 7">Catalyzes the formation of N(7)-methylguanine at position 46 (m7G46) in tRNA.</text>
</comment>
<dbReference type="Pfam" id="PF02390">
    <property type="entry name" value="Methyltransf_4"/>
    <property type="match status" value="1"/>
</dbReference>
<comment type="caution">
    <text evidence="7">Lacks conserved residue(s) required for the propagation of feature annotation.</text>
</comment>
<dbReference type="InterPro" id="IPR029063">
    <property type="entry name" value="SAM-dependent_MTases_sf"/>
</dbReference>
<accession>A0A5R8KJD0</accession>
<protein>
    <recommendedName>
        <fullName evidence="7">tRNA (guanine-N(7)-)-methyltransferase</fullName>
        <ecNumber evidence="7">2.1.1.33</ecNumber>
    </recommendedName>
    <alternativeName>
        <fullName evidence="7">tRNA (guanine(46)-N(7))-methyltransferase</fullName>
    </alternativeName>
    <alternativeName>
        <fullName evidence="7">tRNA(m7G46)-methyltransferase</fullName>
    </alternativeName>
</protein>
<evidence type="ECO:0000256" key="2">
    <source>
        <dbReference type="ARBA" id="ARBA00003015"/>
    </source>
</evidence>
<keyword evidence="4 7" id="KW-0808">Transferase</keyword>
<dbReference type="InterPro" id="IPR003358">
    <property type="entry name" value="tRNA_(Gua-N-7)_MeTrfase_Trmb"/>
</dbReference>
<feature type="binding site" evidence="7">
    <location>
        <position position="58"/>
    </location>
    <ligand>
        <name>S-adenosyl-L-methionine</name>
        <dbReference type="ChEBI" id="CHEBI:59789"/>
    </ligand>
</feature>
<feature type="binding site" evidence="7">
    <location>
        <position position="108"/>
    </location>
    <ligand>
        <name>S-adenosyl-L-methionine</name>
        <dbReference type="ChEBI" id="CHEBI:59789"/>
    </ligand>
</feature>
<dbReference type="PROSITE" id="PS51625">
    <property type="entry name" value="SAM_MT_TRMB"/>
    <property type="match status" value="1"/>
</dbReference>
<keyword evidence="3 7" id="KW-0489">Methyltransferase</keyword>
<gene>
    <name evidence="7" type="primary">trmB</name>
    <name evidence="8" type="ORF">FEM03_03145</name>
</gene>
<feature type="binding site" evidence="7">
    <location>
        <position position="33"/>
    </location>
    <ligand>
        <name>S-adenosyl-L-methionine</name>
        <dbReference type="ChEBI" id="CHEBI:59789"/>
    </ligand>
</feature>